<dbReference type="PANTHER" id="PTHR11358">
    <property type="entry name" value="ARGINASE/AGMATINASE"/>
    <property type="match status" value="1"/>
</dbReference>
<dbReference type="InterPro" id="IPR023696">
    <property type="entry name" value="Ureohydrolase_dom_sf"/>
</dbReference>
<dbReference type="PANTHER" id="PTHR11358:SF35">
    <property type="entry name" value="FORMIMIDOYLGLUTAMASE"/>
    <property type="match status" value="1"/>
</dbReference>
<dbReference type="Proteomes" id="UP000240987">
    <property type="component" value="Unassembled WGS sequence"/>
</dbReference>
<accession>A0A2T3J9H4</accession>
<evidence type="ECO:0000256" key="2">
    <source>
        <dbReference type="ARBA" id="ARBA00022801"/>
    </source>
</evidence>
<keyword evidence="4" id="KW-0464">Manganese</keyword>
<dbReference type="GO" id="GO:0046872">
    <property type="term" value="F:metal ion binding"/>
    <property type="evidence" value="ECO:0007669"/>
    <property type="project" value="UniProtKB-KW"/>
</dbReference>
<evidence type="ECO:0000256" key="1">
    <source>
        <dbReference type="ARBA" id="ARBA00022723"/>
    </source>
</evidence>
<comment type="similarity">
    <text evidence="5">Belongs to the arginase family.</text>
</comment>
<dbReference type="Pfam" id="PF00491">
    <property type="entry name" value="Arginase"/>
    <property type="match status" value="1"/>
</dbReference>
<dbReference type="AlphaFoldDB" id="A0A2T3J9H4"/>
<dbReference type="EMBL" id="PYMJ01000030">
    <property type="protein sequence ID" value="PSU45468.1"/>
    <property type="molecule type" value="Genomic_DNA"/>
</dbReference>
<dbReference type="SUPFAM" id="SSF52768">
    <property type="entry name" value="Arginase/deacetylase"/>
    <property type="match status" value="1"/>
</dbReference>
<keyword evidence="7" id="KW-1185">Reference proteome</keyword>
<dbReference type="GO" id="GO:0033389">
    <property type="term" value="P:putrescine biosynthetic process from arginine, via agmatine"/>
    <property type="evidence" value="ECO:0007669"/>
    <property type="project" value="TreeGrafter"/>
</dbReference>
<comment type="caution">
    <text evidence="6">The sequence shown here is derived from an EMBL/GenBank/DDBJ whole genome shotgun (WGS) entry which is preliminary data.</text>
</comment>
<proteinExistence type="inferred from homology"/>
<dbReference type="OrthoDB" id="9789727at2"/>
<organism evidence="6 7">
    <name type="scientific">Photobacterium frigidiphilum</name>
    <dbReference type="NCBI Taxonomy" id="264736"/>
    <lineage>
        <taxon>Bacteria</taxon>
        <taxon>Pseudomonadati</taxon>
        <taxon>Pseudomonadota</taxon>
        <taxon>Gammaproteobacteria</taxon>
        <taxon>Vibrionales</taxon>
        <taxon>Vibrionaceae</taxon>
        <taxon>Photobacterium</taxon>
    </lineage>
</organism>
<dbReference type="GO" id="GO:0006547">
    <property type="term" value="P:L-histidine metabolic process"/>
    <property type="evidence" value="ECO:0007669"/>
    <property type="project" value="UniProtKB-KW"/>
</dbReference>
<evidence type="ECO:0000256" key="4">
    <source>
        <dbReference type="ARBA" id="ARBA00023211"/>
    </source>
</evidence>
<dbReference type="RefSeq" id="WP_107244734.1">
    <property type="nucleotide sequence ID" value="NZ_PYMJ01000030.1"/>
</dbReference>
<protein>
    <submittedName>
        <fullName evidence="6">Arginase</fullName>
    </submittedName>
</protein>
<dbReference type="GO" id="GO:0008783">
    <property type="term" value="F:agmatinase activity"/>
    <property type="evidence" value="ECO:0007669"/>
    <property type="project" value="TreeGrafter"/>
</dbReference>
<dbReference type="InterPro" id="IPR006035">
    <property type="entry name" value="Ureohydrolase"/>
</dbReference>
<keyword evidence="2" id="KW-0378">Hydrolase</keyword>
<reference evidence="6 7" key="1">
    <citation type="submission" date="2018-01" db="EMBL/GenBank/DDBJ databases">
        <title>Whole genome sequencing of Histamine producing bacteria.</title>
        <authorList>
            <person name="Butler K."/>
        </authorList>
    </citation>
    <scope>NUCLEOTIDE SEQUENCE [LARGE SCALE GENOMIC DNA]</scope>
    <source>
        <strain evidence="6 7">JCM 12947</strain>
    </source>
</reference>
<evidence type="ECO:0000313" key="6">
    <source>
        <dbReference type="EMBL" id="PSU45468.1"/>
    </source>
</evidence>
<name>A0A2T3J9H4_9GAMM</name>
<gene>
    <name evidence="6" type="ORF">C9J12_22450</name>
</gene>
<evidence type="ECO:0000313" key="7">
    <source>
        <dbReference type="Proteomes" id="UP000240987"/>
    </source>
</evidence>
<keyword evidence="3" id="KW-0369">Histidine metabolism</keyword>
<dbReference type="PROSITE" id="PS51409">
    <property type="entry name" value="ARGINASE_2"/>
    <property type="match status" value="1"/>
</dbReference>
<dbReference type="Gene3D" id="3.40.800.10">
    <property type="entry name" value="Ureohydrolase domain"/>
    <property type="match status" value="1"/>
</dbReference>
<evidence type="ECO:0000256" key="3">
    <source>
        <dbReference type="ARBA" id="ARBA00022808"/>
    </source>
</evidence>
<keyword evidence="1" id="KW-0479">Metal-binding</keyword>
<sequence>MFFKQLNQWFVRVIPNSYHSSTTFRSYTEQSQVGAVLLGVASDLSLGRYRGRLGDSDGPESICRALKKEYKGSPSFPLYDAGIIDELDGLEFNELQALQYQKIVGFFDKGHFPVILGGGHEISISSYQALSDYVNQPKHIAHQLNDNNEEKGRQARVGVINFDAHFELRPTLSPKVGSVFHSIASYCTEHHRPFHYLGLGICNRTNSQSSFEYAEKLGCHWLLDKEMTMRNKKIVQNKIDRFLSEIDYIHISFDLSVFSATVASGVNLSRVQGVEWSIVEYALKRIISSGKVKILDVVELNPEFDYEDQTARIAAKVVSTVLSKQAML</sequence>
<evidence type="ECO:0000256" key="5">
    <source>
        <dbReference type="PROSITE-ProRule" id="PRU00742"/>
    </source>
</evidence>
<dbReference type="CDD" id="cd09988">
    <property type="entry name" value="Formimidoylglutamase"/>
    <property type="match status" value="1"/>
</dbReference>